<dbReference type="Proteomes" id="UP000729733">
    <property type="component" value="Unassembled WGS sequence"/>
</dbReference>
<keyword evidence="1" id="KW-0812">Transmembrane</keyword>
<keyword evidence="1" id="KW-1133">Transmembrane helix</keyword>
<protein>
    <submittedName>
        <fullName evidence="2">Uncharacterized protein</fullName>
    </submittedName>
</protein>
<dbReference type="AlphaFoldDB" id="A0A964BSB6"/>
<organism evidence="2 3">
    <name type="scientific">Waterburya agarophytonicola KI4</name>
    <dbReference type="NCBI Taxonomy" id="2874699"/>
    <lineage>
        <taxon>Bacteria</taxon>
        <taxon>Bacillati</taxon>
        <taxon>Cyanobacteriota</taxon>
        <taxon>Cyanophyceae</taxon>
        <taxon>Pleurocapsales</taxon>
        <taxon>Hyellaceae</taxon>
        <taxon>Waterburya</taxon>
        <taxon>Waterburya agarophytonicola</taxon>
    </lineage>
</organism>
<gene>
    <name evidence="2" type="ORF">I4641_17600</name>
</gene>
<feature type="transmembrane region" description="Helical" evidence="1">
    <location>
        <begin position="96"/>
        <end position="114"/>
    </location>
</feature>
<evidence type="ECO:0000256" key="1">
    <source>
        <dbReference type="SAM" id="Phobius"/>
    </source>
</evidence>
<comment type="caution">
    <text evidence="2">The sequence shown here is derived from an EMBL/GenBank/DDBJ whole genome shotgun (WGS) entry which is preliminary data.</text>
</comment>
<evidence type="ECO:0000313" key="3">
    <source>
        <dbReference type="Proteomes" id="UP000729733"/>
    </source>
</evidence>
<sequence length="117" mass="13705">MTTPEDREREFNLREAELQAKERELKLREMETEIYQEQKHQEVDIEPQMYRTQKHNPSDSSIQKFGKKIVKFAKFAGFVVGGIAIIKIGFFVGMWITYLIMTGIIAAVGYQIFLRDD</sequence>
<accession>A0A964BSB6</accession>
<dbReference type="EMBL" id="JADWDC010000054">
    <property type="protein sequence ID" value="MCC0178789.1"/>
    <property type="molecule type" value="Genomic_DNA"/>
</dbReference>
<evidence type="ECO:0000313" key="2">
    <source>
        <dbReference type="EMBL" id="MCC0178789.1"/>
    </source>
</evidence>
<feature type="transmembrane region" description="Helical" evidence="1">
    <location>
        <begin position="72"/>
        <end position="90"/>
    </location>
</feature>
<dbReference type="RefSeq" id="WP_229641889.1">
    <property type="nucleotide sequence ID" value="NZ_JADWDC010000054.1"/>
</dbReference>
<proteinExistence type="predicted"/>
<keyword evidence="1" id="KW-0472">Membrane</keyword>
<name>A0A964BSB6_9CYAN</name>
<keyword evidence="3" id="KW-1185">Reference proteome</keyword>
<reference evidence="2" key="1">
    <citation type="journal article" date="2021" name="Antonie Van Leeuwenhoek">
        <title>Draft genome and description of Waterburya agarophytonicola gen. nov. sp. nov. (Pleurocapsales, Cyanobacteria): a seaweed symbiont.</title>
        <authorList>
            <person name="Bonthond G."/>
            <person name="Shalygin S."/>
            <person name="Bayer T."/>
            <person name="Weinberger F."/>
        </authorList>
    </citation>
    <scope>NUCLEOTIDE SEQUENCE</scope>
    <source>
        <strain evidence="2">KI4</strain>
    </source>
</reference>